<feature type="region of interest" description="Disordered" evidence="1">
    <location>
        <begin position="24"/>
        <end position="81"/>
    </location>
</feature>
<dbReference type="EnsemblPlants" id="Zm00001eb027990_T001">
    <property type="protein sequence ID" value="Zm00001eb027990_P001"/>
    <property type="gene ID" value="Zm00001eb027990"/>
</dbReference>
<name>A0A804LQ67_MAIZE</name>
<organism evidence="2 3">
    <name type="scientific">Zea mays</name>
    <name type="common">Maize</name>
    <dbReference type="NCBI Taxonomy" id="4577"/>
    <lineage>
        <taxon>Eukaryota</taxon>
        <taxon>Viridiplantae</taxon>
        <taxon>Streptophyta</taxon>
        <taxon>Embryophyta</taxon>
        <taxon>Tracheophyta</taxon>
        <taxon>Spermatophyta</taxon>
        <taxon>Magnoliopsida</taxon>
        <taxon>Liliopsida</taxon>
        <taxon>Poales</taxon>
        <taxon>Poaceae</taxon>
        <taxon>PACMAD clade</taxon>
        <taxon>Panicoideae</taxon>
        <taxon>Andropogonodae</taxon>
        <taxon>Andropogoneae</taxon>
        <taxon>Tripsacinae</taxon>
        <taxon>Zea</taxon>
    </lineage>
</organism>
<proteinExistence type="predicted"/>
<dbReference type="InParanoid" id="A0A804LQ67"/>
<feature type="compositionally biased region" description="Basic and acidic residues" evidence="1">
    <location>
        <begin position="24"/>
        <end position="53"/>
    </location>
</feature>
<dbReference type="AlphaFoldDB" id="A0A804LQ67"/>
<evidence type="ECO:0000256" key="1">
    <source>
        <dbReference type="SAM" id="MobiDB-lite"/>
    </source>
</evidence>
<evidence type="ECO:0000313" key="2">
    <source>
        <dbReference type="EnsemblPlants" id="Zm00001eb027990_P001"/>
    </source>
</evidence>
<dbReference type="Proteomes" id="UP000007305">
    <property type="component" value="Chromosome 1"/>
</dbReference>
<keyword evidence="3" id="KW-1185">Reference proteome</keyword>
<reference evidence="3" key="1">
    <citation type="submission" date="2015-12" db="EMBL/GenBank/DDBJ databases">
        <title>Update maize B73 reference genome by single molecule sequencing technologies.</title>
        <authorList>
            <consortium name="Maize Genome Sequencing Project"/>
            <person name="Ware D."/>
        </authorList>
    </citation>
    <scope>NUCLEOTIDE SEQUENCE [LARGE SCALE GENOMIC DNA]</scope>
    <source>
        <strain evidence="3">cv. B73</strain>
    </source>
</reference>
<protein>
    <submittedName>
        <fullName evidence="2">Uncharacterized protein</fullName>
    </submittedName>
</protein>
<sequence length="81" mass="8927">MESQGGSARWGRGEWIVGWRDEDRERGRRSELRRRGLRERGSHSGEPGRRHGAESVGIPSVGEGADAAAGWAGSRRRCAEL</sequence>
<dbReference type="Gramene" id="Zm00001eb027990_T001">
    <property type="protein sequence ID" value="Zm00001eb027990_P001"/>
    <property type="gene ID" value="Zm00001eb027990"/>
</dbReference>
<feature type="compositionally biased region" description="Low complexity" evidence="1">
    <location>
        <begin position="62"/>
        <end position="73"/>
    </location>
</feature>
<accession>A0A804LQ67</accession>
<reference evidence="2" key="2">
    <citation type="submission" date="2019-07" db="EMBL/GenBank/DDBJ databases">
        <authorList>
            <person name="Seetharam A."/>
            <person name="Woodhouse M."/>
            <person name="Cannon E."/>
        </authorList>
    </citation>
    <scope>NUCLEOTIDE SEQUENCE [LARGE SCALE GENOMIC DNA]</scope>
    <source>
        <strain evidence="2">cv. B73</strain>
    </source>
</reference>
<evidence type="ECO:0000313" key="3">
    <source>
        <dbReference type="Proteomes" id="UP000007305"/>
    </source>
</evidence>
<reference evidence="2" key="3">
    <citation type="submission" date="2021-05" db="UniProtKB">
        <authorList>
            <consortium name="EnsemblPlants"/>
        </authorList>
    </citation>
    <scope>IDENTIFICATION</scope>
    <source>
        <strain evidence="2">cv. B73</strain>
    </source>
</reference>